<comment type="caution">
    <text evidence="17">The sequence shown here is derived from an EMBL/GenBank/DDBJ whole genome shotgun (WGS) entry which is preliminary data.</text>
</comment>
<organism evidence="17 18">
    <name type="scientific">Necator americanus</name>
    <name type="common">Human hookworm</name>
    <dbReference type="NCBI Taxonomy" id="51031"/>
    <lineage>
        <taxon>Eukaryota</taxon>
        <taxon>Metazoa</taxon>
        <taxon>Ecdysozoa</taxon>
        <taxon>Nematoda</taxon>
        <taxon>Chromadorea</taxon>
        <taxon>Rhabditida</taxon>
        <taxon>Rhabditina</taxon>
        <taxon>Rhabditomorpha</taxon>
        <taxon>Strongyloidea</taxon>
        <taxon>Ancylostomatidae</taxon>
        <taxon>Bunostominae</taxon>
        <taxon>Necator</taxon>
    </lineage>
</organism>
<evidence type="ECO:0000256" key="12">
    <source>
        <dbReference type="ARBA" id="ARBA00022801"/>
    </source>
</evidence>
<evidence type="ECO:0000256" key="10">
    <source>
        <dbReference type="ARBA" id="ARBA00022679"/>
    </source>
</evidence>
<dbReference type="SUPFAM" id="SSF51366">
    <property type="entry name" value="Ribulose-phoshate binding barrel"/>
    <property type="match status" value="1"/>
</dbReference>
<dbReference type="InterPro" id="IPR004467">
    <property type="entry name" value="Or_phspho_trans_dom"/>
</dbReference>
<dbReference type="EMBL" id="JAVFWL010000005">
    <property type="protein sequence ID" value="KAK6758329.1"/>
    <property type="molecule type" value="Genomic_DNA"/>
</dbReference>
<feature type="domain" description="Orotidine 5'-phosphate decarboxylase" evidence="16">
    <location>
        <begin position="561"/>
        <end position="778"/>
    </location>
</feature>
<evidence type="ECO:0000313" key="18">
    <source>
        <dbReference type="Proteomes" id="UP001303046"/>
    </source>
</evidence>
<dbReference type="EC" id="2.4.2.10" evidence="6"/>
<dbReference type="EC" id="4.1.1.23" evidence="7"/>
<evidence type="ECO:0000256" key="8">
    <source>
        <dbReference type="ARBA" id="ARBA00015047"/>
    </source>
</evidence>
<evidence type="ECO:0000256" key="2">
    <source>
        <dbReference type="ARBA" id="ARBA00004889"/>
    </source>
</evidence>
<dbReference type="InterPro" id="IPR011060">
    <property type="entry name" value="RibuloseP-bd_barrel"/>
</dbReference>
<dbReference type="NCBIfam" id="TIGR01740">
    <property type="entry name" value="pyrF"/>
    <property type="match status" value="1"/>
</dbReference>
<evidence type="ECO:0000259" key="16">
    <source>
        <dbReference type="SMART" id="SM00934"/>
    </source>
</evidence>
<comment type="pathway">
    <text evidence="2">Pyrimidine metabolism; UMP biosynthesis via de novo pathway; UMP from orotate: step 1/2.</text>
</comment>
<dbReference type="Proteomes" id="UP001303046">
    <property type="component" value="Unassembled WGS sequence"/>
</dbReference>
<evidence type="ECO:0000256" key="14">
    <source>
        <dbReference type="ARBA" id="ARBA00023239"/>
    </source>
</evidence>
<comment type="similarity">
    <text evidence="4">Belongs to the metallo-dependent hydrolases superfamily. TatD-type hydrolase family.</text>
</comment>
<dbReference type="InterPro" id="IPR000836">
    <property type="entry name" value="PRTase_dom"/>
</dbReference>
<comment type="pathway">
    <text evidence="1">Pyrimidine metabolism; UMP biosynthesis via de novo pathway; UMP from orotate: step 2/2.</text>
</comment>
<dbReference type="Pfam" id="PF00215">
    <property type="entry name" value="OMPdecase"/>
    <property type="match status" value="1"/>
</dbReference>
<dbReference type="InterPro" id="IPR001130">
    <property type="entry name" value="TatD-like"/>
</dbReference>
<dbReference type="SUPFAM" id="SSF53271">
    <property type="entry name" value="PRTase-like"/>
    <property type="match status" value="1"/>
</dbReference>
<dbReference type="InterPro" id="IPR032466">
    <property type="entry name" value="Metal_Hydrolase"/>
</dbReference>
<sequence>MTDFIERLVPYELVDIGANLGHPSYKDDLDSVLKRAKQAGLSKVMLTGTCEKISAECKKLAETMPGFLYFTAGVHPHDAKDFNGNTLNTLRVLQSHKQCVAVGECGLDFNRNFSPQDVQRDVFEKQVELACELNKPLFIHEREAHEDMVRILSNSGESLPPTVIHCFTGTEEEAKKYVEMGLHIGLTGFLWKDRQPNGVQAALRNGVIPLDRLLIETDAPFMYPKINDKKLPVDVKEAISDSAKELHKFASFNRNEPCALPAICEMIAAFMGKDPKEVAEATTKNAKRIYVFALCYVMNLLVEQSLNGARQRNLLRSMLNSKVFKFGEFVLKSGQKSPIYIDLRECFGYADLMSLASDGLKSLIVGTDIEFDAIVGVPYAALPYATLVSYRESKPLIIIRKEAKTHGTKKLIEGLYKKGDKVIVIEDVVTTGGSIQDVVDILRDEGLVVEDVFCLLDREQGGAEKLEKHGITLHSLMNMETVLSFLLSVEAIDKETCSKIVSALNLPCQGVKHLPLSLEMENLAKFPLHHLGRLPLEERAKEAICPLNKKIFSLMLKKNSNLCLAVDYTSAEKILQLVEKAAPFVVAIKVHADAITDFSEDFTSKLVRLANDHEFVIFEDRKFGDTGNTNILQLKGAQRIAEWADIVTVHAVQGSDSIGSIFRQIIADPAYRLSGILLIAQLSTKGSLTALPGYAEAAAEMGGANRDVVCGFICQTRVSTHPDMLHWTPGVNLDATSDNAGQQWRGLDEAVKRQQNDIVIVGRGVTASSTPIQELTRYREAAWTALTAKS</sequence>
<keyword evidence="12" id="KW-0378">Hydrolase</keyword>
<dbReference type="InterPro" id="IPR023031">
    <property type="entry name" value="OPRT"/>
</dbReference>
<dbReference type="PANTHER" id="PTHR19278:SF9">
    <property type="entry name" value="URIDINE 5'-MONOPHOSPHATE SYNTHASE"/>
    <property type="match status" value="1"/>
</dbReference>
<protein>
    <recommendedName>
        <fullName evidence="8">Uridine 5'-monophosphate synthase</fullName>
        <ecNumber evidence="6">2.4.2.10</ecNumber>
        <ecNumber evidence="7">4.1.1.23</ecNumber>
    </recommendedName>
</protein>
<dbReference type="Gene3D" id="3.40.50.2020">
    <property type="match status" value="1"/>
</dbReference>
<keyword evidence="10" id="KW-0808">Transferase</keyword>
<keyword evidence="14" id="KW-0456">Lyase</keyword>
<evidence type="ECO:0000256" key="9">
    <source>
        <dbReference type="ARBA" id="ARBA00022676"/>
    </source>
</evidence>
<dbReference type="InterPro" id="IPR001754">
    <property type="entry name" value="OMPdeCOase_dom"/>
</dbReference>
<dbReference type="NCBIfam" id="TIGR00336">
    <property type="entry name" value="pyrE"/>
    <property type="match status" value="1"/>
</dbReference>
<evidence type="ECO:0000256" key="4">
    <source>
        <dbReference type="ARBA" id="ARBA00009275"/>
    </source>
</evidence>
<dbReference type="PANTHER" id="PTHR19278">
    <property type="entry name" value="OROTATE PHOSPHORIBOSYLTRANSFERASE"/>
    <property type="match status" value="1"/>
</dbReference>
<dbReference type="HAMAP" id="MF_01208">
    <property type="entry name" value="PyrE"/>
    <property type="match status" value="1"/>
</dbReference>
<evidence type="ECO:0000256" key="13">
    <source>
        <dbReference type="ARBA" id="ARBA00022975"/>
    </source>
</evidence>
<dbReference type="CDD" id="cd01310">
    <property type="entry name" value="TatD_DNAse"/>
    <property type="match status" value="1"/>
</dbReference>
<dbReference type="Gene3D" id="3.20.20.140">
    <property type="entry name" value="Metal-dependent hydrolases"/>
    <property type="match status" value="1"/>
</dbReference>
<dbReference type="PROSITE" id="PS01090">
    <property type="entry name" value="TATD_2"/>
    <property type="match status" value="1"/>
</dbReference>
<dbReference type="Pfam" id="PF00156">
    <property type="entry name" value="Pribosyltran"/>
    <property type="match status" value="1"/>
</dbReference>
<evidence type="ECO:0000256" key="1">
    <source>
        <dbReference type="ARBA" id="ARBA00004861"/>
    </source>
</evidence>
<dbReference type="InterPro" id="IPR014732">
    <property type="entry name" value="OMPdecase"/>
</dbReference>
<evidence type="ECO:0000256" key="7">
    <source>
        <dbReference type="ARBA" id="ARBA00012321"/>
    </source>
</evidence>
<evidence type="ECO:0000256" key="15">
    <source>
        <dbReference type="ARBA" id="ARBA00023268"/>
    </source>
</evidence>
<name>A0ABR1E6J6_NECAM</name>
<dbReference type="SUPFAM" id="SSF51556">
    <property type="entry name" value="Metallo-dependent hydrolases"/>
    <property type="match status" value="1"/>
</dbReference>
<evidence type="ECO:0000256" key="3">
    <source>
        <dbReference type="ARBA" id="ARBA00006221"/>
    </source>
</evidence>
<comment type="similarity">
    <text evidence="5">In the C-terminal section; belongs to the OMP decarboxylase family.</text>
</comment>
<dbReference type="CDD" id="cd06223">
    <property type="entry name" value="PRTases_typeI"/>
    <property type="match status" value="1"/>
</dbReference>
<evidence type="ECO:0000256" key="5">
    <source>
        <dbReference type="ARBA" id="ARBA00009769"/>
    </source>
</evidence>
<keyword evidence="18" id="KW-1185">Reference proteome</keyword>
<dbReference type="CDD" id="cd04725">
    <property type="entry name" value="OMP_decarboxylase_like"/>
    <property type="match status" value="1"/>
</dbReference>
<dbReference type="InterPro" id="IPR029057">
    <property type="entry name" value="PRTase-like"/>
</dbReference>
<evidence type="ECO:0000313" key="17">
    <source>
        <dbReference type="EMBL" id="KAK6758329.1"/>
    </source>
</evidence>
<gene>
    <name evidence="17" type="primary">Necator_chrV.g20672</name>
    <name evidence="17" type="ORF">RB195_015879</name>
</gene>
<dbReference type="SMART" id="SM00934">
    <property type="entry name" value="OMPdecase"/>
    <property type="match status" value="1"/>
</dbReference>
<dbReference type="InterPro" id="IPR013785">
    <property type="entry name" value="Aldolase_TIM"/>
</dbReference>
<comment type="similarity">
    <text evidence="3">In the N-terminal section; belongs to the purine/pyrimidine phosphoribosyltransferase family.</text>
</comment>
<accession>A0ABR1E6J6</accession>
<keyword evidence="13" id="KW-0665">Pyrimidine biosynthesis</keyword>
<keyword evidence="15" id="KW-0511">Multifunctional enzyme</keyword>
<dbReference type="Pfam" id="PF01026">
    <property type="entry name" value="TatD_DNase"/>
    <property type="match status" value="1"/>
</dbReference>
<evidence type="ECO:0000256" key="6">
    <source>
        <dbReference type="ARBA" id="ARBA00011971"/>
    </source>
</evidence>
<keyword evidence="9" id="KW-0328">Glycosyltransferase</keyword>
<evidence type="ECO:0000256" key="11">
    <source>
        <dbReference type="ARBA" id="ARBA00022793"/>
    </source>
</evidence>
<dbReference type="Gene3D" id="3.20.20.70">
    <property type="entry name" value="Aldolase class I"/>
    <property type="match status" value="1"/>
</dbReference>
<proteinExistence type="inferred from homology"/>
<dbReference type="InterPro" id="IPR018228">
    <property type="entry name" value="DNase_TatD-rel_CS"/>
</dbReference>
<reference evidence="17 18" key="1">
    <citation type="submission" date="2023-08" db="EMBL/GenBank/DDBJ databases">
        <title>A Necator americanus chromosomal reference genome.</title>
        <authorList>
            <person name="Ilik V."/>
            <person name="Petrzelkova K.J."/>
            <person name="Pardy F."/>
            <person name="Fuh T."/>
            <person name="Niatou-Singa F.S."/>
            <person name="Gouil Q."/>
            <person name="Baker L."/>
            <person name="Ritchie M.E."/>
            <person name="Jex A.R."/>
            <person name="Gazzola D."/>
            <person name="Li H."/>
            <person name="Toshio Fujiwara R."/>
            <person name="Zhan B."/>
            <person name="Aroian R.V."/>
            <person name="Pafco B."/>
            <person name="Schwarz E.M."/>
        </authorList>
    </citation>
    <scope>NUCLEOTIDE SEQUENCE [LARGE SCALE GENOMIC DNA]</scope>
    <source>
        <strain evidence="17 18">Aroian</strain>
        <tissue evidence="17">Whole animal</tissue>
    </source>
</reference>
<keyword evidence="11" id="KW-0210">Decarboxylase</keyword>